<name>A0A6A3IZ48_9STRA</name>
<sequence>AVLCVDGDLPDVVKTIAPLPCQVVVLVMTPPMVAWCMLPAVDAVMVPLVDDGSLGVAGVIAPLL</sequence>
<accession>A0A6A3IZ48</accession>
<reference evidence="1 2" key="1">
    <citation type="submission" date="2018-09" db="EMBL/GenBank/DDBJ databases">
        <title>Genomic investigation of the strawberry pathogen Phytophthora fragariae indicates pathogenicity is determined by transcriptional variation in three key races.</title>
        <authorList>
            <person name="Adams T.M."/>
            <person name="Armitage A.D."/>
            <person name="Sobczyk M.K."/>
            <person name="Bates H.J."/>
            <person name="Dunwell J.M."/>
            <person name="Nellist C.F."/>
            <person name="Harrison R.J."/>
        </authorList>
    </citation>
    <scope>NUCLEOTIDE SEQUENCE [LARGE SCALE GENOMIC DNA]</scope>
    <source>
        <strain evidence="1 2">SCRP249</strain>
    </source>
</reference>
<evidence type="ECO:0000313" key="2">
    <source>
        <dbReference type="Proteomes" id="UP000429607"/>
    </source>
</evidence>
<dbReference type="EMBL" id="QXFV01002631">
    <property type="protein sequence ID" value="KAE8985234.1"/>
    <property type="molecule type" value="Genomic_DNA"/>
</dbReference>
<organism evidence="1 2">
    <name type="scientific">Phytophthora rubi</name>
    <dbReference type="NCBI Taxonomy" id="129364"/>
    <lineage>
        <taxon>Eukaryota</taxon>
        <taxon>Sar</taxon>
        <taxon>Stramenopiles</taxon>
        <taxon>Oomycota</taxon>
        <taxon>Peronosporomycetes</taxon>
        <taxon>Peronosporales</taxon>
        <taxon>Peronosporaceae</taxon>
        <taxon>Phytophthora</taxon>
    </lineage>
</organism>
<comment type="caution">
    <text evidence="1">The sequence shown here is derived from an EMBL/GenBank/DDBJ whole genome shotgun (WGS) entry which is preliminary data.</text>
</comment>
<dbReference type="Proteomes" id="UP000429607">
    <property type="component" value="Unassembled WGS sequence"/>
</dbReference>
<protein>
    <submittedName>
        <fullName evidence="1">Uncharacterized protein</fullName>
    </submittedName>
</protein>
<feature type="non-terminal residue" evidence="1">
    <location>
        <position position="1"/>
    </location>
</feature>
<gene>
    <name evidence="1" type="ORF">PR001_g22946</name>
</gene>
<evidence type="ECO:0000313" key="1">
    <source>
        <dbReference type="EMBL" id="KAE8985234.1"/>
    </source>
</evidence>
<proteinExistence type="predicted"/>
<dbReference type="AlphaFoldDB" id="A0A6A3IZ48"/>